<dbReference type="OrthoDB" id="287782at2"/>
<comment type="caution">
    <text evidence="2">The sequence shown here is derived from an EMBL/GenBank/DDBJ whole genome shotgun (WGS) entry which is preliminary data.</text>
</comment>
<keyword evidence="3" id="KW-1185">Reference proteome</keyword>
<feature type="transmembrane region" description="Helical" evidence="1">
    <location>
        <begin position="43"/>
        <end position="64"/>
    </location>
</feature>
<evidence type="ECO:0008006" key="4">
    <source>
        <dbReference type="Google" id="ProtNLM"/>
    </source>
</evidence>
<feature type="transmembrane region" description="Helical" evidence="1">
    <location>
        <begin position="71"/>
        <end position="89"/>
    </location>
</feature>
<reference evidence="2 3" key="1">
    <citation type="submission" date="2019-03" db="EMBL/GenBank/DDBJ databases">
        <title>Genomic Encyclopedia of Type Strains, Phase IV (KMG-IV): sequencing the most valuable type-strain genomes for metagenomic binning, comparative biology and taxonomic classification.</title>
        <authorList>
            <person name="Goeker M."/>
        </authorList>
    </citation>
    <scope>NUCLEOTIDE SEQUENCE [LARGE SCALE GENOMIC DNA]</scope>
    <source>
        <strain evidence="2 3">DSM 26377</strain>
    </source>
</reference>
<name>A0A4R7NYC3_9GAMM</name>
<dbReference type="EMBL" id="SOBT01000011">
    <property type="protein sequence ID" value="TDU25849.1"/>
    <property type="molecule type" value="Genomic_DNA"/>
</dbReference>
<keyword evidence="1" id="KW-0472">Membrane</keyword>
<dbReference type="RefSeq" id="WP_133883430.1">
    <property type="nucleotide sequence ID" value="NZ_MWIN01000013.1"/>
</dbReference>
<accession>A0A4R7NYC3</accession>
<protein>
    <recommendedName>
        <fullName evidence="4">DUF4345 domain-containing protein</fullName>
    </recommendedName>
</protein>
<keyword evidence="1" id="KW-1133">Transmembrane helix</keyword>
<organism evidence="2 3">
    <name type="scientific">Panacagrimonas perspica</name>
    <dbReference type="NCBI Taxonomy" id="381431"/>
    <lineage>
        <taxon>Bacteria</taxon>
        <taxon>Pseudomonadati</taxon>
        <taxon>Pseudomonadota</taxon>
        <taxon>Gammaproteobacteria</taxon>
        <taxon>Nevskiales</taxon>
        <taxon>Nevskiaceae</taxon>
        <taxon>Panacagrimonas</taxon>
    </lineage>
</organism>
<keyword evidence="1" id="KW-0812">Transmembrane</keyword>
<feature type="transmembrane region" description="Helical" evidence="1">
    <location>
        <begin position="101"/>
        <end position="120"/>
    </location>
</feature>
<proteinExistence type="predicted"/>
<evidence type="ECO:0000313" key="2">
    <source>
        <dbReference type="EMBL" id="TDU25849.1"/>
    </source>
</evidence>
<gene>
    <name evidence="2" type="ORF">DFR24_4294</name>
</gene>
<sequence>MRKALTWTVAVILGINGLAMLLLPDTWYQLVPSVPPTGPFNPHFVRDIGLAYLICSWALIWFVLDPLRGAAAAIAAAVLQIAHSFLHVWDLLAGRTTLNFFLQDCVLVILPAVLMLWLAWPRAGASASPASAR</sequence>
<evidence type="ECO:0000256" key="1">
    <source>
        <dbReference type="SAM" id="Phobius"/>
    </source>
</evidence>
<dbReference type="AlphaFoldDB" id="A0A4R7NYC3"/>
<evidence type="ECO:0000313" key="3">
    <source>
        <dbReference type="Proteomes" id="UP000295341"/>
    </source>
</evidence>
<dbReference type="Proteomes" id="UP000295341">
    <property type="component" value="Unassembled WGS sequence"/>
</dbReference>